<protein>
    <submittedName>
        <fullName evidence="1">Uncharacterized protein</fullName>
    </submittedName>
</protein>
<keyword evidence="2" id="KW-1185">Reference proteome</keyword>
<comment type="caution">
    <text evidence="1">The sequence shown here is derived from an EMBL/GenBank/DDBJ whole genome shotgun (WGS) entry which is preliminary data.</text>
</comment>
<dbReference type="Proteomes" id="UP001234178">
    <property type="component" value="Unassembled WGS sequence"/>
</dbReference>
<name>A0ABR0AM27_9CRUS</name>
<gene>
    <name evidence="1" type="ORF">OUZ56_015193</name>
</gene>
<dbReference type="EMBL" id="JAOYFB010000038">
    <property type="protein sequence ID" value="KAK4026176.1"/>
    <property type="molecule type" value="Genomic_DNA"/>
</dbReference>
<accession>A0ABR0AM27</accession>
<reference evidence="1 2" key="1">
    <citation type="journal article" date="2023" name="Nucleic Acids Res.">
        <title>The hologenome of Daphnia magna reveals possible DNA methylation and microbiome-mediated evolution of the host genome.</title>
        <authorList>
            <person name="Chaturvedi A."/>
            <person name="Li X."/>
            <person name="Dhandapani V."/>
            <person name="Marshall H."/>
            <person name="Kissane S."/>
            <person name="Cuenca-Cambronero M."/>
            <person name="Asole G."/>
            <person name="Calvet F."/>
            <person name="Ruiz-Romero M."/>
            <person name="Marangio P."/>
            <person name="Guigo R."/>
            <person name="Rago D."/>
            <person name="Mirbahai L."/>
            <person name="Eastwood N."/>
            <person name="Colbourne J.K."/>
            <person name="Zhou J."/>
            <person name="Mallon E."/>
            <person name="Orsini L."/>
        </authorList>
    </citation>
    <scope>NUCLEOTIDE SEQUENCE [LARGE SCALE GENOMIC DNA]</scope>
    <source>
        <strain evidence="1">LRV0_1</strain>
    </source>
</reference>
<organism evidence="1 2">
    <name type="scientific">Daphnia magna</name>
    <dbReference type="NCBI Taxonomy" id="35525"/>
    <lineage>
        <taxon>Eukaryota</taxon>
        <taxon>Metazoa</taxon>
        <taxon>Ecdysozoa</taxon>
        <taxon>Arthropoda</taxon>
        <taxon>Crustacea</taxon>
        <taxon>Branchiopoda</taxon>
        <taxon>Diplostraca</taxon>
        <taxon>Cladocera</taxon>
        <taxon>Anomopoda</taxon>
        <taxon>Daphniidae</taxon>
        <taxon>Daphnia</taxon>
    </lineage>
</organism>
<sequence>MFRVSNQTKICCATKTQMQNSLAKVKKPEVTRRLNCRWFHPGDVVKLVKDVMVGGVRPPRKIDPKTKG</sequence>
<evidence type="ECO:0000313" key="2">
    <source>
        <dbReference type="Proteomes" id="UP001234178"/>
    </source>
</evidence>
<proteinExistence type="predicted"/>
<evidence type="ECO:0000313" key="1">
    <source>
        <dbReference type="EMBL" id="KAK4026176.1"/>
    </source>
</evidence>